<dbReference type="AlphaFoldDB" id="A0A285V279"/>
<dbReference type="RefSeq" id="WP_097143300.1">
    <property type="nucleotide sequence ID" value="NZ_OBQD01000041.1"/>
</dbReference>
<keyword evidence="3" id="KW-1185">Reference proteome</keyword>
<evidence type="ECO:0000256" key="1">
    <source>
        <dbReference type="SAM" id="MobiDB-lite"/>
    </source>
</evidence>
<sequence length="153" mass="18190">MDMTTQLEALRERALTLEDTIQDIDYQIEKAMHAVAAGTSDVGHALSVLESRRNDQAGLMFELGKVTAQIEDFENRIREQEERPEERQSAMEWEERAPVADEDHLDWLRPTLDVTEHEQFAERHPHYDAEDRMLAEMHRQDREPEDYLDWWKR</sequence>
<name>A0A285V279_9HYPH</name>
<gene>
    <name evidence="2" type="ORF">SAMN05892877_1413</name>
</gene>
<reference evidence="2 3" key="1">
    <citation type="submission" date="2017-08" db="EMBL/GenBank/DDBJ databases">
        <authorList>
            <person name="de Groot N.N."/>
        </authorList>
    </citation>
    <scope>NUCLEOTIDE SEQUENCE [LARGE SCALE GENOMIC DNA]</scope>
    <source>
        <strain evidence="2 3">JC85</strain>
    </source>
</reference>
<organism evidence="2 3">
    <name type="scientific">Rhizobium subbaraonis</name>
    <dbReference type="NCBI Taxonomy" id="908946"/>
    <lineage>
        <taxon>Bacteria</taxon>
        <taxon>Pseudomonadati</taxon>
        <taxon>Pseudomonadota</taxon>
        <taxon>Alphaproteobacteria</taxon>
        <taxon>Hyphomicrobiales</taxon>
        <taxon>Rhizobiaceae</taxon>
        <taxon>Rhizobium/Agrobacterium group</taxon>
        <taxon>Rhizobium</taxon>
    </lineage>
</organism>
<feature type="region of interest" description="Disordered" evidence="1">
    <location>
        <begin position="79"/>
        <end position="98"/>
    </location>
</feature>
<dbReference type="Proteomes" id="UP000219167">
    <property type="component" value="Unassembled WGS sequence"/>
</dbReference>
<proteinExistence type="predicted"/>
<dbReference type="OrthoDB" id="8377584at2"/>
<dbReference type="EMBL" id="OBQD01000041">
    <property type="protein sequence ID" value="SOC48159.1"/>
    <property type="molecule type" value="Genomic_DNA"/>
</dbReference>
<accession>A0A285V279</accession>
<evidence type="ECO:0000313" key="3">
    <source>
        <dbReference type="Proteomes" id="UP000219167"/>
    </source>
</evidence>
<evidence type="ECO:0000313" key="2">
    <source>
        <dbReference type="EMBL" id="SOC48159.1"/>
    </source>
</evidence>
<protein>
    <submittedName>
        <fullName evidence="2">Uncharacterized protein</fullName>
    </submittedName>
</protein>